<evidence type="ECO:0000259" key="1">
    <source>
        <dbReference type="SMART" id="SM00875"/>
    </source>
</evidence>
<gene>
    <name evidence="2" type="ORF">g.49729</name>
</gene>
<dbReference type="Pfam" id="PF07707">
    <property type="entry name" value="BACK"/>
    <property type="match status" value="1"/>
</dbReference>
<organism evidence="2">
    <name type="scientific">Cuerna arida</name>
    <dbReference type="NCBI Taxonomy" id="1464854"/>
    <lineage>
        <taxon>Eukaryota</taxon>
        <taxon>Metazoa</taxon>
        <taxon>Ecdysozoa</taxon>
        <taxon>Arthropoda</taxon>
        <taxon>Hexapoda</taxon>
        <taxon>Insecta</taxon>
        <taxon>Pterygota</taxon>
        <taxon>Neoptera</taxon>
        <taxon>Paraneoptera</taxon>
        <taxon>Hemiptera</taxon>
        <taxon>Auchenorrhyncha</taxon>
        <taxon>Membracoidea</taxon>
        <taxon>Cicadellidae</taxon>
        <taxon>Cicadellinae</taxon>
        <taxon>Proconiini</taxon>
        <taxon>Cuerna</taxon>
    </lineage>
</organism>
<dbReference type="PANTHER" id="PTHR45774">
    <property type="entry name" value="BTB/POZ DOMAIN-CONTAINING"/>
    <property type="match status" value="1"/>
</dbReference>
<dbReference type="PANTHER" id="PTHR45774:SF4">
    <property type="entry name" value="AXUNDEAD, ISOFORM F"/>
    <property type="match status" value="1"/>
</dbReference>
<feature type="non-terminal residue" evidence="2">
    <location>
        <position position="199"/>
    </location>
</feature>
<dbReference type="AlphaFoldDB" id="A0A1B6FZA2"/>
<accession>A0A1B6FZA2</accession>
<protein>
    <recommendedName>
        <fullName evidence="1">BACK domain-containing protein</fullName>
    </recommendedName>
</protein>
<dbReference type="GO" id="GO:0022008">
    <property type="term" value="P:neurogenesis"/>
    <property type="evidence" value="ECO:0007669"/>
    <property type="project" value="TreeGrafter"/>
</dbReference>
<sequence length="199" mass="22904">ICHQFNCPELAKKAVYYLDLNLSENNVLEIYKNLQFLCNNLPSAPSLDNNNSVYSATKRHEIEQICNPLLHNCLIIIDEHIQKLISHNEDIFELCYQDLLLVLQRDTLKSSSELELFSLIEKWSACECKKQNLVINVQNRRDVLQFLLFSIRYGTLSKSEFLHSEISRSGLLTAEQYQTIVQVIEDGNRSTANVKNAGQ</sequence>
<reference evidence="2" key="1">
    <citation type="submission" date="2015-11" db="EMBL/GenBank/DDBJ databases">
        <title>De novo transcriptome assembly of four potential Pierce s Disease insect vectors from Arizona vineyards.</title>
        <authorList>
            <person name="Tassone E.E."/>
        </authorList>
    </citation>
    <scope>NUCLEOTIDE SEQUENCE</scope>
</reference>
<feature type="domain" description="BACK" evidence="1">
    <location>
        <begin position="56"/>
        <end position="165"/>
    </location>
</feature>
<name>A0A1B6FZA2_9HEMI</name>
<dbReference type="EMBL" id="GECZ01014255">
    <property type="protein sequence ID" value="JAS55514.1"/>
    <property type="molecule type" value="Transcribed_RNA"/>
</dbReference>
<proteinExistence type="predicted"/>
<dbReference type="GO" id="GO:0005829">
    <property type="term" value="C:cytosol"/>
    <property type="evidence" value="ECO:0007669"/>
    <property type="project" value="TreeGrafter"/>
</dbReference>
<dbReference type="SMART" id="SM00875">
    <property type="entry name" value="BACK"/>
    <property type="match status" value="1"/>
</dbReference>
<dbReference type="InterPro" id="IPR011705">
    <property type="entry name" value="BACK"/>
</dbReference>
<evidence type="ECO:0000313" key="2">
    <source>
        <dbReference type="EMBL" id="JAS55514.1"/>
    </source>
</evidence>
<feature type="non-terminal residue" evidence="2">
    <location>
        <position position="1"/>
    </location>
</feature>
<dbReference type="Gene3D" id="1.25.40.420">
    <property type="match status" value="1"/>
</dbReference>